<name>A0AAW7JHN2_9BACT</name>
<evidence type="ECO:0000256" key="3">
    <source>
        <dbReference type="ARBA" id="ARBA00023125"/>
    </source>
</evidence>
<evidence type="ECO:0000256" key="2">
    <source>
        <dbReference type="ARBA" id="ARBA00022908"/>
    </source>
</evidence>
<dbReference type="Pfam" id="PF00589">
    <property type="entry name" value="Phage_integrase"/>
    <property type="match status" value="1"/>
</dbReference>
<dbReference type="AlphaFoldDB" id="A0AAW7JHN2"/>
<evidence type="ECO:0000313" key="8">
    <source>
        <dbReference type="Proteomes" id="UP001167831"/>
    </source>
</evidence>
<keyword evidence="3" id="KW-0238">DNA-binding</keyword>
<dbReference type="PROSITE" id="PS51898">
    <property type="entry name" value="TYR_RECOMBINASE"/>
    <property type="match status" value="1"/>
</dbReference>
<dbReference type="Proteomes" id="UP001167831">
    <property type="component" value="Unassembled WGS sequence"/>
</dbReference>
<sequence length="451" mass="52080">MGRQKRQVPTGRLRLKVLPPFSKDKLYTVNLEYSWNGKVIRKSTDVRCRADDWNPKGNSGKGELRSSFGSEYKRMNAMLQKRLSSMDARLSEYNEAHPNQITSDVINDILNDKPITRKDGGKDFADFALERLKSEYSRNKIGYSRFKNGVSALNVFSKFLASCSLGTYKDDGIYVSEITPQLLDKHIEWRRNIQHNSDATINHALTPMLQACKYARDLGLIDDVANAAIQDMRIVIKPSIDEDNEEFDNRYLTKKQIKQLTEIYGTISEERRKEYIEMFLFSFHCCGLRVIDIMTLQWNSIDLEKKELKKVLVKTKSRHTIPLTDAAIKILQKWKERGRRKKFVFDLISDELNINDESALYKARNTVTKNIDQSLVVVGWQMKLPFSLTMHVARHSFAVCALNDGVNMSVVSRLLGHSTTDVTEKVYAKYLPATLRDEVERLHYDYLPPNF</sequence>
<evidence type="ECO:0000256" key="4">
    <source>
        <dbReference type="ARBA" id="ARBA00023172"/>
    </source>
</evidence>
<dbReference type="RefSeq" id="WP_289824963.1">
    <property type="nucleotide sequence ID" value="NZ_JAUEIE010000003.1"/>
</dbReference>
<dbReference type="InterPro" id="IPR011010">
    <property type="entry name" value="DNA_brk_join_enz"/>
</dbReference>
<keyword evidence="8" id="KW-1185">Reference proteome</keyword>
<dbReference type="EMBL" id="JAUEIE010000003">
    <property type="protein sequence ID" value="MDN0022408.1"/>
    <property type="molecule type" value="Genomic_DNA"/>
</dbReference>
<dbReference type="Proteomes" id="UP001168478">
    <property type="component" value="Unassembled WGS sequence"/>
</dbReference>
<dbReference type="InterPro" id="IPR013762">
    <property type="entry name" value="Integrase-like_cat_sf"/>
</dbReference>
<evidence type="ECO:0000313" key="7">
    <source>
        <dbReference type="EMBL" id="MDN0025007.1"/>
    </source>
</evidence>
<reference evidence="7" key="2">
    <citation type="submission" date="2023-08" db="EMBL/GenBank/DDBJ databases">
        <title>Identification and characterization of horizontal gene transfer across gut microbiota members of farm animals based on homology search.</title>
        <authorList>
            <person name="Schwarzerova J."/>
            <person name="Nykrynova M."/>
            <person name="Jureckova K."/>
            <person name="Cejkova D."/>
            <person name="Rychlik I."/>
        </authorList>
    </citation>
    <scope>NUCLEOTIDE SEQUENCE</scope>
    <source>
        <strain evidence="7">ET15</strain>
        <strain evidence="6">ET37</strain>
    </source>
</reference>
<gene>
    <name evidence="6" type="ORF">QVN81_05140</name>
    <name evidence="7" type="ORF">QVN84_05675</name>
</gene>
<evidence type="ECO:0000313" key="9">
    <source>
        <dbReference type="Proteomes" id="UP001168478"/>
    </source>
</evidence>
<dbReference type="InterPro" id="IPR010998">
    <property type="entry name" value="Integrase_recombinase_N"/>
</dbReference>
<accession>A0AAW7JHN2</accession>
<reference evidence="7" key="1">
    <citation type="submission" date="2023-06" db="EMBL/GenBank/DDBJ databases">
        <authorList>
            <person name="Zeman M."/>
            <person name="Kubasova T."/>
            <person name="Jahodarova E."/>
            <person name="Nykrynova M."/>
            <person name="Rychlik I."/>
        </authorList>
    </citation>
    <scope>NUCLEOTIDE SEQUENCE</scope>
    <source>
        <strain evidence="7">ET15</strain>
        <strain evidence="6">ET37</strain>
    </source>
</reference>
<dbReference type="SUPFAM" id="SSF56349">
    <property type="entry name" value="DNA breaking-rejoining enzymes"/>
    <property type="match status" value="1"/>
</dbReference>
<comment type="similarity">
    <text evidence="1">Belongs to the 'phage' integrase family.</text>
</comment>
<dbReference type="GO" id="GO:0006310">
    <property type="term" value="P:DNA recombination"/>
    <property type="evidence" value="ECO:0007669"/>
    <property type="project" value="UniProtKB-KW"/>
</dbReference>
<dbReference type="GO" id="GO:0015074">
    <property type="term" value="P:DNA integration"/>
    <property type="evidence" value="ECO:0007669"/>
    <property type="project" value="UniProtKB-KW"/>
</dbReference>
<dbReference type="InterPro" id="IPR002104">
    <property type="entry name" value="Integrase_catalytic"/>
</dbReference>
<dbReference type="Gene3D" id="1.10.150.130">
    <property type="match status" value="1"/>
</dbReference>
<dbReference type="InterPro" id="IPR050808">
    <property type="entry name" value="Phage_Integrase"/>
</dbReference>
<dbReference type="GO" id="GO:0003677">
    <property type="term" value="F:DNA binding"/>
    <property type="evidence" value="ECO:0007669"/>
    <property type="project" value="UniProtKB-KW"/>
</dbReference>
<organism evidence="7 9">
    <name type="scientific">Leyella lascolaii</name>
    <dbReference type="NCBI Taxonomy" id="1776379"/>
    <lineage>
        <taxon>Bacteria</taxon>
        <taxon>Pseudomonadati</taxon>
        <taxon>Bacteroidota</taxon>
        <taxon>Bacteroidia</taxon>
        <taxon>Bacteroidales</taxon>
        <taxon>Prevotellaceae</taxon>
        <taxon>Leyella</taxon>
    </lineage>
</organism>
<dbReference type="EMBL" id="JAUEIF010000003">
    <property type="protein sequence ID" value="MDN0025007.1"/>
    <property type="molecule type" value="Genomic_DNA"/>
</dbReference>
<comment type="caution">
    <text evidence="7">The sequence shown here is derived from an EMBL/GenBank/DDBJ whole genome shotgun (WGS) entry which is preliminary data.</text>
</comment>
<keyword evidence="2" id="KW-0229">DNA integration</keyword>
<dbReference type="Gene3D" id="1.10.443.10">
    <property type="entry name" value="Intergrase catalytic core"/>
    <property type="match status" value="1"/>
</dbReference>
<protein>
    <submittedName>
        <fullName evidence="7">Tyrosine-type recombinase/integrase</fullName>
    </submittedName>
</protein>
<keyword evidence="4" id="KW-0233">DNA recombination</keyword>
<proteinExistence type="inferred from homology"/>
<evidence type="ECO:0000313" key="6">
    <source>
        <dbReference type="EMBL" id="MDN0022408.1"/>
    </source>
</evidence>
<feature type="domain" description="Tyr recombinase" evidence="5">
    <location>
        <begin position="247"/>
        <end position="440"/>
    </location>
</feature>
<evidence type="ECO:0000259" key="5">
    <source>
        <dbReference type="PROSITE" id="PS51898"/>
    </source>
</evidence>
<dbReference type="PANTHER" id="PTHR30629">
    <property type="entry name" value="PROPHAGE INTEGRASE"/>
    <property type="match status" value="1"/>
</dbReference>
<evidence type="ECO:0000256" key="1">
    <source>
        <dbReference type="ARBA" id="ARBA00008857"/>
    </source>
</evidence>
<dbReference type="PANTHER" id="PTHR30629:SF2">
    <property type="entry name" value="PROPHAGE INTEGRASE INTS-RELATED"/>
    <property type="match status" value="1"/>
</dbReference>